<dbReference type="AlphaFoldDB" id="D4YVT5"/>
<evidence type="ECO:0000313" key="4">
    <source>
        <dbReference type="EMBL" id="EFG54881.1"/>
    </source>
</evidence>
<dbReference type="Pfam" id="PF04650">
    <property type="entry name" value="YSIRK_signal"/>
    <property type="match status" value="1"/>
</dbReference>
<evidence type="ECO:0000313" key="5">
    <source>
        <dbReference type="Proteomes" id="UP000004069"/>
    </source>
</evidence>
<dbReference type="OrthoDB" id="2324743at2"/>
<keyword evidence="5" id="KW-1185">Reference proteome</keyword>
<sequence length="459" mass="49748">MSLNQANERQRFSIRKLTVGAASVLLGLAFLSVNGNQVHAAEGKGGQAAVVESNSNPNNKDVDNTSSAKTGTEESANAQAETTKASNTDAQANKVSGQGKDNASIVGVNDKNSVEYDYSISAKNTNSNQTEEVHSAAAGKINTADLNAKDDEDIEAHLTLKNVSEKDIQIGTKGDNNPNSWQDIASLMINSWTNDAGRQNKTLQVDTDKAANVEFIKDNALTVYYVDQNNKWLTYDEMVSQHVKDALSVAHQIGFKGVIPVGVTARLNVPLVVNEKGTDNINVIDPANYNTRTLVHTVNEPKTVLTEDQVANDSYNLTVRNNDGSYTLIDDSAFANELPKIGDVMEITNSGYEFGNNNTLYQGGTYHLNLAAIQAVLQKYGYSVNPDNTNDQVPVAYYSYGTKSGLKLTNHGQANQNGQSSHFFYVEVHKVLDAQDQTFEQGSNEAANFNVNLVPKTGR</sequence>
<evidence type="ECO:0000259" key="3">
    <source>
        <dbReference type="Pfam" id="PF04650"/>
    </source>
</evidence>
<keyword evidence="1" id="KW-0732">Signal</keyword>
<dbReference type="Proteomes" id="UP000004069">
    <property type="component" value="Unassembled WGS sequence"/>
</dbReference>
<feature type="compositionally biased region" description="Polar residues" evidence="2">
    <location>
        <begin position="52"/>
        <end position="101"/>
    </location>
</feature>
<feature type="region of interest" description="Disordered" evidence="2">
    <location>
        <begin position="44"/>
        <end position="105"/>
    </location>
</feature>
<dbReference type="PATRIC" id="fig|585524.9.peg.845"/>
<evidence type="ECO:0000256" key="2">
    <source>
        <dbReference type="SAM" id="MobiDB-lite"/>
    </source>
</evidence>
<dbReference type="NCBIfam" id="TIGR01168">
    <property type="entry name" value="YSIRK_signal"/>
    <property type="match status" value="1"/>
</dbReference>
<accession>D4YVT5</accession>
<dbReference type="InterPro" id="IPR005877">
    <property type="entry name" value="YSIRK_signal_dom"/>
</dbReference>
<protein>
    <submittedName>
        <fullName evidence="4">Gram-positive signal peptide protein, YSIRK family</fullName>
    </submittedName>
</protein>
<dbReference type="RefSeq" id="WP_006352793.1">
    <property type="nucleotide sequence ID" value="NZ_ADNY01000066.1"/>
</dbReference>
<dbReference type="EMBL" id="ADNY01000066">
    <property type="protein sequence ID" value="EFG54881.1"/>
    <property type="molecule type" value="Genomic_DNA"/>
</dbReference>
<feature type="domain" description="YSIRK Gram-positive signal peptide" evidence="3">
    <location>
        <begin position="7"/>
        <end position="27"/>
    </location>
</feature>
<comment type="caution">
    <text evidence="4">The sequence shown here is derived from an EMBL/GenBank/DDBJ whole genome shotgun (WGS) entry which is preliminary data.</text>
</comment>
<name>D4YVT5_9LACO</name>
<proteinExistence type="predicted"/>
<dbReference type="STRING" id="83683.B1745_05605"/>
<evidence type="ECO:0000256" key="1">
    <source>
        <dbReference type="ARBA" id="ARBA00022729"/>
    </source>
</evidence>
<reference evidence="4 5" key="1">
    <citation type="submission" date="2010-04" db="EMBL/GenBank/DDBJ databases">
        <authorList>
            <person name="Muzny D."/>
            <person name="Qin X."/>
            <person name="Deng J."/>
            <person name="Jiang H."/>
            <person name="Liu Y."/>
            <person name="Qu J."/>
            <person name="Song X.-Z."/>
            <person name="Zhang L."/>
            <person name="Thornton R."/>
            <person name="Coyle M."/>
            <person name="Francisco L."/>
            <person name="Jackson L."/>
            <person name="Javaid M."/>
            <person name="Korchina V."/>
            <person name="Kovar C."/>
            <person name="Mata R."/>
            <person name="Mathew T."/>
            <person name="Ngo R."/>
            <person name="Nguyen L."/>
            <person name="Nguyen N."/>
            <person name="Okwuonu G."/>
            <person name="Ongeri F."/>
            <person name="Pham C."/>
            <person name="Simmons D."/>
            <person name="Wilczek-Boney K."/>
            <person name="Hale W."/>
            <person name="Jakkamsetti A."/>
            <person name="Pham P."/>
            <person name="Ruth R."/>
            <person name="San Lucas F."/>
            <person name="Warren J."/>
            <person name="Zhang J."/>
            <person name="Zhao Z."/>
            <person name="Zhou C."/>
            <person name="Zhu D."/>
            <person name="Lee S."/>
            <person name="Bess C."/>
            <person name="Blankenburg K."/>
            <person name="Forbes L."/>
            <person name="Fu Q."/>
            <person name="Gubbala S."/>
            <person name="Hirani K."/>
            <person name="Jayaseelan J.C."/>
            <person name="Lara F."/>
            <person name="Munidasa M."/>
            <person name="Palculict T."/>
            <person name="Patil S."/>
            <person name="Pu L.-L."/>
            <person name="Saada N."/>
            <person name="Tang L."/>
            <person name="Weissenberger G."/>
            <person name="Zhu Y."/>
            <person name="Hemphill L."/>
            <person name="Shang Y."/>
            <person name="Youmans B."/>
            <person name="Ayvaz T."/>
            <person name="Ross M."/>
            <person name="Santibanez J."/>
            <person name="Aqrawi P."/>
            <person name="Gross S."/>
            <person name="Joshi V."/>
            <person name="Fowler G."/>
            <person name="Nazareth L."/>
            <person name="Reid J."/>
            <person name="Worley K."/>
            <person name="Petrosino J."/>
            <person name="Highlander S."/>
            <person name="Gibbs R."/>
        </authorList>
    </citation>
    <scope>NUCLEOTIDE SEQUENCE [LARGE SCALE GENOMIC DNA]</scope>
    <source>
        <strain evidence="4 5">DSM 11664</strain>
    </source>
</reference>
<organism evidence="4 5">
    <name type="scientific">Lactobacillus amylolyticus DSM 11664</name>
    <dbReference type="NCBI Taxonomy" id="585524"/>
    <lineage>
        <taxon>Bacteria</taxon>
        <taxon>Bacillati</taxon>
        <taxon>Bacillota</taxon>
        <taxon>Bacilli</taxon>
        <taxon>Lactobacillales</taxon>
        <taxon>Lactobacillaceae</taxon>
        <taxon>Lactobacillus</taxon>
    </lineage>
</organism>
<gene>
    <name evidence="4" type="ORF">HMPREF0493_1646</name>
</gene>